<protein>
    <recommendedName>
        <fullName evidence="7">Zinc finger CCHC domain-containing protein 7</fullName>
    </recommendedName>
    <alternativeName>
        <fullName evidence="8">TRAMP-like complex RNA-binding factor ZCCHC7</fullName>
    </alternativeName>
</protein>
<evidence type="ECO:0000256" key="9">
    <source>
        <dbReference type="PROSITE-ProRule" id="PRU00047"/>
    </source>
</evidence>
<evidence type="ECO:0000313" key="13">
    <source>
        <dbReference type="RefSeq" id="XP_014679816.1"/>
    </source>
</evidence>
<evidence type="ECO:0000256" key="10">
    <source>
        <dbReference type="SAM" id="MobiDB-lite"/>
    </source>
</evidence>
<feature type="region of interest" description="Disordered" evidence="10">
    <location>
        <begin position="42"/>
        <end position="132"/>
    </location>
</feature>
<dbReference type="InterPro" id="IPR051644">
    <property type="entry name" value="TRAMP_AT-DNA-binding"/>
</dbReference>
<evidence type="ECO:0000256" key="7">
    <source>
        <dbReference type="ARBA" id="ARBA00041190"/>
    </source>
</evidence>
<dbReference type="Gene3D" id="4.10.60.10">
    <property type="entry name" value="Zinc finger, CCHC-type"/>
    <property type="match status" value="2"/>
</dbReference>
<evidence type="ECO:0000259" key="11">
    <source>
        <dbReference type="PROSITE" id="PS50158"/>
    </source>
</evidence>
<feature type="compositionally biased region" description="Basic and acidic residues" evidence="10">
    <location>
        <begin position="52"/>
        <end position="73"/>
    </location>
</feature>
<evidence type="ECO:0000256" key="3">
    <source>
        <dbReference type="ARBA" id="ARBA00022737"/>
    </source>
</evidence>
<dbReference type="SUPFAM" id="SSF57756">
    <property type="entry name" value="Retrovirus zinc finger-like domains"/>
    <property type="match status" value="2"/>
</dbReference>
<dbReference type="SMART" id="SM00343">
    <property type="entry name" value="ZnF_C2HC"/>
    <property type="match status" value="5"/>
</dbReference>
<evidence type="ECO:0000256" key="4">
    <source>
        <dbReference type="ARBA" id="ARBA00022771"/>
    </source>
</evidence>
<comment type="subcellular location">
    <subcellularLocation>
        <location evidence="1">Nucleus</location>
    </subcellularLocation>
</comment>
<dbReference type="PANTHER" id="PTHR46543">
    <property type="entry name" value="ZINC FINGER CCHC DOMAIN-CONTAINING PROTEIN 7"/>
    <property type="match status" value="1"/>
</dbReference>
<dbReference type="GeneID" id="106819735"/>
<keyword evidence="6" id="KW-0539">Nucleus</keyword>
<evidence type="ECO:0000256" key="8">
    <source>
        <dbReference type="ARBA" id="ARBA00043023"/>
    </source>
</evidence>
<evidence type="ECO:0000313" key="12">
    <source>
        <dbReference type="Proteomes" id="UP000695022"/>
    </source>
</evidence>
<feature type="compositionally biased region" description="Basic and acidic residues" evidence="10">
    <location>
        <begin position="362"/>
        <end position="459"/>
    </location>
</feature>
<accession>A0ABM1F5U5</accession>
<evidence type="ECO:0000256" key="2">
    <source>
        <dbReference type="ARBA" id="ARBA00022723"/>
    </source>
</evidence>
<dbReference type="InterPro" id="IPR036875">
    <property type="entry name" value="Znf_CCHC_sf"/>
</dbReference>
<feature type="domain" description="CCHC-type" evidence="11">
    <location>
        <begin position="177"/>
        <end position="193"/>
    </location>
</feature>
<reference evidence="13" key="1">
    <citation type="submission" date="2025-08" db="UniProtKB">
        <authorList>
            <consortium name="RefSeq"/>
        </authorList>
    </citation>
    <scope>IDENTIFICATION</scope>
</reference>
<proteinExistence type="predicted"/>
<evidence type="ECO:0000256" key="5">
    <source>
        <dbReference type="ARBA" id="ARBA00022833"/>
    </source>
</evidence>
<dbReference type="PROSITE" id="PS50158">
    <property type="entry name" value="ZF_CCHC"/>
    <property type="match status" value="1"/>
</dbReference>
<evidence type="ECO:0000256" key="1">
    <source>
        <dbReference type="ARBA" id="ARBA00004123"/>
    </source>
</evidence>
<dbReference type="Proteomes" id="UP000695022">
    <property type="component" value="Unplaced"/>
</dbReference>
<gene>
    <name evidence="13" type="primary">LOC106819735</name>
</gene>
<feature type="region of interest" description="Disordered" evidence="10">
    <location>
        <begin position="362"/>
        <end position="469"/>
    </location>
</feature>
<dbReference type="RefSeq" id="XP_014679816.1">
    <property type="nucleotide sequence ID" value="XM_014824330.1"/>
</dbReference>
<feature type="compositionally biased region" description="Basic and acidic residues" evidence="10">
    <location>
        <begin position="95"/>
        <end position="110"/>
    </location>
</feature>
<keyword evidence="4 9" id="KW-0863">Zinc-finger</keyword>
<sequence length="521" mass="60903">MAARRTDDAKIVRHEVAPAAASQEVVVIVLDSTDENEEMIVVGKGKKGGGRVAEENRKEEIREKPAKQKEKETIVTVIDDDDDGDGKVKKGSGRVTEENRKELQEERANEKEEEEEERMPTLDGNDGESPNKRLLINFDEASRVQLLRPETTAADADEWRILDEDRYDFGFYLQLARCWECDQPGHQAHACPNKRAPVCYLCGGGHVIQRCRRVFCNNCLAPNHTQRTCSRPRKHRLLCRRCFMKGHEMQDCPDQWRMYHRTTVAGPVEEREDGERANANSWCCNCATSGHFVFECFMSLMDRDMMRTTQFVKSYKEIHGQKRKLGASEASGNIQPAKRRWWEDTEEDVRRRKDREEAVRREDRDEDVRRREDREEGVRRGENREEGVRRREDRDEGVRRREDREEGVRRREDRDEGVRRREDRDEGVRRREDRDEGVRREDREEGVRRKEEAETDGWRARTRSSAATERQQLLVSVVPETSSRLVEAVKRSPAKTVREQSLQAVERCARDFSSAKLFRAS</sequence>
<name>A0ABM1F5U5_PRICU</name>
<dbReference type="InterPro" id="IPR001878">
    <property type="entry name" value="Znf_CCHC"/>
</dbReference>
<keyword evidence="3" id="KW-0677">Repeat</keyword>
<organism evidence="12 13">
    <name type="scientific">Priapulus caudatus</name>
    <name type="common">Priapulid worm</name>
    <dbReference type="NCBI Taxonomy" id="37621"/>
    <lineage>
        <taxon>Eukaryota</taxon>
        <taxon>Metazoa</taxon>
        <taxon>Ecdysozoa</taxon>
        <taxon>Scalidophora</taxon>
        <taxon>Priapulida</taxon>
        <taxon>Priapulimorpha</taxon>
        <taxon>Priapulimorphida</taxon>
        <taxon>Priapulidae</taxon>
        <taxon>Priapulus</taxon>
    </lineage>
</organism>
<evidence type="ECO:0000256" key="6">
    <source>
        <dbReference type="ARBA" id="ARBA00023242"/>
    </source>
</evidence>
<keyword evidence="12" id="KW-1185">Reference proteome</keyword>
<keyword evidence="5" id="KW-0862">Zinc</keyword>
<keyword evidence="2" id="KW-0479">Metal-binding</keyword>
<dbReference type="PANTHER" id="PTHR46543:SF1">
    <property type="entry name" value="ZINC FINGER CCHC DOMAIN-CONTAINING PROTEIN 7"/>
    <property type="match status" value="1"/>
</dbReference>